<accession>A0A820Q9G8</accession>
<dbReference type="Proteomes" id="UP000663862">
    <property type="component" value="Unassembled WGS sequence"/>
</dbReference>
<reference evidence="1" key="1">
    <citation type="submission" date="2021-02" db="EMBL/GenBank/DDBJ databases">
        <authorList>
            <person name="Nowell W R."/>
        </authorList>
    </citation>
    <scope>NUCLEOTIDE SEQUENCE</scope>
</reference>
<proteinExistence type="predicted"/>
<dbReference type="EMBL" id="CAJOBQ010000810">
    <property type="protein sequence ID" value="CAF4420561.1"/>
    <property type="molecule type" value="Genomic_DNA"/>
</dbReference>
<gene>
    <name evidence="1" type="ORF">TSG867_LOCUS14488</name>
</gene>
<sequence length="144" mass="16134">MVHPYKPQSSWPLNPDYHARGSDRGMSMFIATNLNLHQKRHRSIDESNVSNILQLNESLEITYSKFIENLNYTNQYLLALSKIDDLIGSLSVTSDRNHSKNLALANHLESSEDDKSKPTKKNIILSPIRGGTGKISINRSCPAG</sequence>
<organism evidence="1 2">
    <name type="scientific">Rotaria socialis</name>
    <dbReference type="NCBI Taxonomy" id="392032"/>
    <lineage>
        <taxon>Eukaryota</taxon>
        <taxon>Metazoa</taxon>
        <taxon>Spiralia</taxon>
        <taxon>Gnathifera</taxon>
        <taxon>Rotifera</taxon>
        <taxon>Eurotatoria</taxon>
        <taxon>Bdelloidea</taxon>
        <taxon>Philodinida</taxon>
        <taxon>Philodinidae</taxon>
        <taxon>Rotaria</taxon>
    </lineage>
</organism>
<evidence type="ECO:0000313" key="2">
    <source>
        <dbReference type="Proteomes" id="UP000663862"/>
    </source>
</evidence>
<evidence type="ECO:0000313" key="1">
    <source>
        <dbReference type="EMBL" id="CAF4420561.1"/>
    </source>
</evidence>
<comment type="caution">
    <text evidence="1">The sequence shown here is derived from an EMBL/GenBank/DDBJ whole genome shotgun (WGS) entry which is preliminary data.</text>
</comment>
<protein>
    <submittedName>
        <fullName evidence="1">Uncharacterized protein</fullName>
    </submittedName>
</protein>
<dbReference type="AlphaFoldDB" id="A0A820Q9G8"/>
<name>A0A820Q9G8_9BILA</name>